<sequence>MTDYFPSLGKHINMCGIPASTCLPEPKLHSRRCKRASTRPAGQLTPTPDLLGRTPSSATLYRSSRRATRKHQIGQPRAGLWATVPRGRRSPAVYRRLCPGCSLHWDGGHGTELKTSNVPDRATHSLSVSV</sequence>
<proteinExistence type="predicted"/>
<evidence type="ECO:0000313" key="3">
    <source>
        <dbReference type="Proteomes" id="UP000758603"/>
    </source>
</evidence>
<reference evidence="2" key="1">
    <citation type="journal article" date="2021" name="Nat. Commun.">
        <title>Genetic determinants of endophytism in the Arabidopsis root mycobiome.</title>
        <authorList>
            <person name="Mesny F."/>
            <person name="Miyauchi S."/>
            <person name="Thiergart T."/>
            <person name="Pickel B."/>
            <person name="Atanasova L."/>
            <person name="Karlsson M."/>
            <person name="Huettel B."/>
            <person name="Barry K.W."/>
            <person name="Haridas S."/>
            <person name="Chen C."/>
            <person name="Bauer D."/>
            <person name="Andreopoulos W."/>
            <person name="Pangilinan J."/>
            <person name="LaButti K."/>
            <person name="Riley R."/>
            <person name="Lipzen A."/>
            <person name="Clum A."/>
            <person name="Drula E."/>
            <person name="Henrissat B."/>
            <person name="Kohler A."/>
            <person name="Grigoriev I.V."/>
            <person name="Martin F.M."/>
            <person name="Hacquard S."/>
        </authorList>
    </citation>
    <scope>NUCLEOTIDE SEQUENCE</scope>
    <source>
        <strain evidence="2">MPI-SDFR-AT-0073</strain>
    </source>
</reference>
<dbReference type="Proteomes" id="UP000758603">
    <property type="component" value="Unassembled WGS sequence"/>
</dbReference>
<accession>A0A9P8ZXL2</accession>
<keyword evidence="3" id="KW-1185">Reference proteome</keyword>
<dbReference type="RefSeq" id="XP_045959276.1">
    <property type="nucleotide sequence ID" value="XM_046095578.1"/>
</dbReference>
<protein>
    <submittedName>
        <fullName evidence="2">Uncharacterized protein</fullName>
    </submittedName>
</protein>
<comment type="caution">
    <text evidence="2">The sequence shown here is derived from an EMBL/GenBank/DDBJ whole genome shotgun (WGS) entry which is preliminary data.</text>
</comment>
<dbReference type="GeneID" id="70124471"/>
<organism evidence="2 3">
    <name type="scientific">Truncatella angustata</name>
    <dbReference type="NCBI Taxonomy" id="152316"/>
    <lineage>
        <taxon>Eukaryota</taxon>
        <taxon>Fungi</taxon>
        <taxon>Dikarya</taxon>
        <taxon>Ascomycota</taxon>
        <taxon>Pezizomycotina</taxon>
        <taxon>Sordariomycetes</taxon>
        <taxon>Xylariomycetidae</taxon>
        <taxon>Amphisphaeriales</taxon>
        <taxon>Sporocadaceae</taxon>
        <taxon>Truncatella</taxon>
    </lineage>
</organism>
<feature type="region of interest" description="Disordered" evidence="1">
    <location>
        <begin position="33"/>
        <end position="56"/>
    </location>
</feature>
<dbReference type="EMBL" id="JAGPXC010000003">
    <property type="protein sequence ID" value="KAH6655011.1"/>
    <property type="molecule type" value="Genomic_DNA"/>
</dbReference>
<evidence type="ECO:0000256" key="1">
    <source>
        <dbReference type="SAM" id="MobiDB-lite"/>
    </source>
</evidence>
<evidence type="ECO:0000313" key="2">
    <source>
        <dbReference type="EMBL" id="KAH6655011.1"/>
    </source>
</evidence>
<name>A0A9P8ZXL2_9PEZI</name>
<dbReference type="AlphaFoldDB" id="A0A9P8ZXL2"/>
<gene>
    <name evidence="2" type="ORF">BKA67DRAFT_223409</name>
</gene>